<dbReference type="InterPro" id="IPR016181">
    <property type="entry name" value="Acyl_CoA_acyltransferase"/>
</dbReference>
<dbReference type="PROSITE" id="PS51186">
    <property type="entry name" value="GNAT"/>
    <property type="match status" value="1"/>
</dbReference>
<dbReference type="Gene3D" id="3.40.630.30">
    <property type="match status" value="1"/>
</dbReference>
<dbReference type="STRING" id="33978.A6M13_05250"/>
<name>A0A1C0Y6M6_9BACL</name>
<dbReference type="CDD" id="cd04301">
    <property type="entry name" value="NAT_SF"/>
    <property type="match status" value="1"/>
</dbReference>
<sequence>MQIARYDQQYAAQIAELLNRYMPFQPEDAKTVDEAGGIRYIALIDGKVVGYIAGYVIEQAAEEFPYFDDELTALKKHITQYDTLYVSHFVVNPNYRQRGIGSQLVEAFMNEAKTVAETIVVVGWVQSDTNKWAAERQFLAQGFTSYRYIKRYFEPYNVYCPNCNGTCYCDAHIVIQHVRTPATV</sequence>
<dbReference type="Pfam" id="PF00583">
    <property type="entry name" value="Acetyltransf_1"/>
    <property type="match status" value="1"/>
</dbReference>
<dbReference type="GO" id="GO:0016747">
    <property type="term" value="F:acyltransferase activity, transferring groups other than amino-acyl groups"/>
    <property type="evidence" value="ECO:0007669"/>
    <property type="project" value="InterPro"/>
</dbReference>
<keyword evidence="3" id="KW-1185">Reference proteome</keyword>
<dbReference type="AlphaFoldDB" id="A0A1C0Y6M6"/>
<protein>
    <submittedName>
        <fullName evidence="2">Histone acetyltransferase</fullName>
    </submittedName>
</protein>
<dbReference type="Proteomes" id="UP000093199">
    <property type="component" value="Unassembled WGS sequence"/>
</dbReference>
<dbReference type="InterPro" id="IPR000182">
    <property type="entry name" value="GNAT_dom"/>
</dbReference>
<reference evidence="2 3" key="1">
    <citation type="submission" date="2016-07" db="EMBL/GenBank/DDBJ databases">
        <title>Caryophanon tenue genome sequencing.</title>
        <authorList>
            <person name="Verma A."/>
            <person name="Pal Y."/>
            <person name="Krishnamurthi S."/>
        </authorList>
    </citation>
    <scope>NUCLEOTIDE SEQUENCE [LARGE SCALE GENOMIC DNA]</scope>
    <source>
        <strain evidence="2 3">DSM 14152</strain>
    </source>
</reference>
<dbReference type="EMBL" id="MASJ01000039">
    <property type="protein sequence ID" value="OCS82808.1"/>
    <property type="molecule type" value="Genomic_DNA"/>
</dbReference>
<comment type="caution">
    <text evidence="2">The sequence shown here is derived from an EMBL/GenBank/DDBJ whole genome shotgun (WGS) entry which is preliminary data.</text>
</comment>
<evidence type="ECO:0000313" key="2">
    <source>
        <dbReference type="EMBL" id="OCS82808.1"/>
    </source>
</evidence>
<dbReference type="SUPFAM" id="SSF55729">
    <property type="entry name" value="Acyl-CoA N-acyltransferases (Nat)"/>
    <property type="match status" value="1"/>
</dbReference>
<keyword evidence="2" id="KW-0808">Transferase</keyword>
<proteinExistence type="predicted"/>
<dbReference type="OrthoDB" id="9775804at2"/>
<dbReference type="RefSeq" id="WP_066547271.1">
    <property type="nucleotide sequence ID" value="NZ_MASJ01000039.1"/>
</dbReference>
<organism evidence="2 3">
    <name type="scientific">Caryophanon tenue</name>
    <dbReference type="NCBI Taxonomy" id="33978"/>
    <lineage>
        <taxon>Bacteria</taxon>
        <taxon>Bacillati</taxon>
        <taxon>Bacillota</taxon>
        <taxon>Bacilli</taxon>
        <taxon>Bacillales</taxon>
        <taxon>Caryophanaceae</taxon>
        <taxon>Caryophanon</taxon>
    </lineage>
</organism>
<evidence type="ECO:0000259" key="1">
    <source>
        <dbReference type="PROSITE" id="PS51186"/>
    </source>
</evidence>
<feature type="domain" description="N-acetyltransferase" evidence="1">
    <location>
        <begin position="1"/>
        <end position="161"/>
    </location>
</feature>
<accession>A0A1C0Y6M6</accession>
<gene>
    <name evidence="2" type="ORF">A6M13_05250</name>
</gene>
<evidence type="ECO:0000313" key="3">
    <source>
        <dbReference type="Proteomes" id="UP000093199"/>
    </source>
</evidence>